<evidence type="ECO:0000313" key="10">
    <source>
        <dbReference type="Proteomes" id="UP000027170"/>
    </source>
</evidence>
<keyword evidence="7" id="KW-0663">Pyridoxal phosphate</keyword>
<dbReference type="CDD" id="cd00609">
    <property type="entry name" value="AAT_like"/>
    <property type="match status" value="1"/>
</dbReference>
<keyword evidence="6 9" id="KW-0808">Transferase</keyword>
<evidence type="ECO:0000259" key="8">
    <source>
        <dbReference type="Pfam" id="PF00155"/>
    </source>
</evidence>
<dbReference type="eggNOG" id="COG1167">
    <property type="taxonomic scope" value="Bacteria"/>
</dbReference>
<dbReference type="InterPro" id="IPR015424">
    <property type="entry name" value="PyrdxlP-dep_Trfase"/>
</dbReference>
<dbReference type="RefSeq" id="WP_051608188.1">
    <property type="nucleotide sequence ID" value="NZ_CAJZCC010000006.1"/>
</dbReference>
<name>A0A066TN50_9NEIS</name>
<dbReference type="EMBL" id="JFZV01000004">
    <property type="protein sequence ID" value="KDN14967.1"/>
    <property type="molecule type" value="Genomic_DNA"/>
</dbReference>
<keyword evidence="10" id="KW-1185">Reference proteome</keyword>
<dbReference type="AlphaFoldDB" id="A0A066TN50"/>
<dbReference type="GO" id="GO:0030170">
    <property type="term" value="F:pyridoxal phosphate binding"/>
    <property type="evidence" value="ECO:0007669"/>
    <property type="project" value="InterPro"/>
</dbReference>
<dbReference type="Gene3D" id="3.90.1150.10">
    <property type="entry name" value="Aspartate Aminotransferase, domain 1"/>
    <property type="match status" value="1"/>
</dbReference>
<evidence type="ECO:0000313" key="9">
    <source>
        <dbReference type="EMBL" id="KDN14967.1"/>
    </source>
</evidence>
<dbReference type="PANTHER" id="PTHR42790:SF19">
    <property type="entry name" value="KYNURENINE_ALPHA-AMINOADIPATE AMINOTRANSFERASE, MITOCHONDRIAL"/>
    <property type="match status" value="1"/>
</dbReference>
<dbReference type="SUPFAM" id="SSF53383">
    <property type="entry name" value="PLP-dependent transferases"/>
    <property type="match status" value="1"/>
</dbReference>
<dbReference type="InterPro" id="IPR004839">
    <property type="entry name" value="Aminotransferase_I/II_large"/>
</dbReference>
<dbReference type="InterPro" id="IPR015421">
    <property type="entry name" value="PyrdxlP-dep_Trfase_major"/>
</dbReference>
<comment type="cofactor">
    <cofactor evidence="1">
        <name>pyridoxal 5'-phosphate</name>
        <dbReference type="ChEBI" id="CHEBI:597326"/>
    </cofactor>
</comment>
<reference evidence="9 10" key="1">
    <citation type="submission" date="2014-03" db="EMBL/GenBank/DDBJ databases">
        <title>The genomes of two eusocial bee gut symbionts.</title>
        <authorList>
            <person name="Kwong W.K."/>
            <person name="Engel P."/>
            <person name="Koch H."/>
            <person name="Moran N.A."/>
        </authorList>
    </citation>
    <scope>NUCLEOTIDE SEQUENCE [LARGE SCALE GENOMIC DNA]</scope>
    <source>
        <strain evidence="10">wkB29</strain>
    </source>
</reference>
<dbReference type="InterPro" id="IPR015422">
    <property type="entry name" value="PyrdxlP-dep_Trfase_small"/>
</dbReference>
<evidence type="ECO:0000256" key="4">
    <source>
        <dbReference type="ARBA" id="ARBA00021531"/>
    </source>
</evidence>
<evidence type="ECO:0000256" key="2">
    <source>
        <dbReference type="ARBA" id="ARBA00007441"/>
    </source>
</evidence>
<feature type="domain" description="Aminotransferase class I/classII large" evidence="8">
    <location>
        <begin position="57"/>
        <end position="380"/>
    </location>
</feature>
<evidence type="ECO:0000256" key="1">
    <source>
        <dbReference type="ARBA" id="ARBA00001933"/>
    </source>
</evidence>
<dbReference type="FunFam" id="3.40.640.10:FF:000053">
    <property type="entry name" value="Aminotransferase, class I"/>
    <property type="match status" value="1"/>
</dbReference>
<protein>
    <recommendedName>
        <fullName evidence="4">Putative 8-amino-7-oxononanoate synthase</fullName>
    </recommendedName>
</protein>
<evidence type="ECO:0000256" key="3">
    <source>
        <dbReference type="ARBA" id="ARBA00011738"/>
    </source>
</evidence>
<dbReference type="PANTHER" id="PTHR42790">
    <property type="entry name" value="AMINOTRANSFERASE"/>
    <property type="match status" value="1"/>
</dbReference>
<accession>A0A066TN50</accession>
<dbReference type="GO" id="GO:1901605">
    <property type="term" value="P:alpha-amino acid metabolic process"/>
    <property type="evidence" value="ECO:0007669"/>
    <property type="project" value="TreeGrafter"/>
</dbReference>
<dbReference type="OrthoDB" id="9804020at2"/>
<dbReference type="Proteomes" id="UP000027170">
    <property type="component" value="Unassembled WGS sequence"/>
</dbReference>
<evidence type="ECO:0000256" key="7">
    <source>
        <dbReference type="ARBA" id="ARBA00022898"/>
    </source>
</evidence>
<comment type="caution">
    <text evidence="9">The sequence shown here is derived from an EMBL/GenBank/DDBJ whole genome shotgun (WGS) entry which is preliminary data.</text>
</comment>
<evidence type="ECO:0000256" key="5">
    <source>
        <dbReference type="ARBA" id="ARBA00022576"/>
    </source>
</evidence>
<dbReference type="Gene3D" id="3.40.640.10">
    <property type="entry name" value="Type I PLP-dependent aspartate aminotransferase-like (Major domain)"/>
    <property type="match status" value="1"/>
</dbReference>
<sequence>MLWKFSHRAQALKSSTIREILKVTEHSDVISFAGGLPAPDAFPIAEIQAAVNTVLASKDIYDALQYGPTEGYTPLRQWIANYLSTRDQIAISADEILIVTGSQQALDLIGKALINEKDKVLVETPTYLGALQSFNQFNPEYVAISSDEKGLIPESIDDKLASSAKFLYSIPNFQNPTGRRLSLERRQALAAKAKQNDLVLIEDDPYGDLDYQGQRLPGLYTLAPENTVYLGSFSKILTPGLRLGYVVANKQFIGKLVQLKQASDLHTPSLTQYIAYQIISKNNFLNHHIPKIRQLYSTRCQYMLHSLAQYMPKEVSWNQPEGGMFIWVELPESINATELLSEAISRKVVFVPGETFFAHAEKNNCLRLAFVTVPEEKIDCGIKILAEIINHHIHQPQEKIVMV</sequence>
<dbReference type="InterPro" id="IPR050859">
    <property type="entry name" value="Class-I_PLP-dep_aminotransf"/>
</dbReference>
<comment type="subunit">
    <text evidence="3">Homodimer.</text>
</comment>
<evidence type="ECO:0000256" key="6">
    <source>
        <dbReference type="ARBA" id="ARBA00022679"/>
    </source>
</evidence>
<gene>
    <name evidence="9" type="ORF">SALWKB29_1039</name>
</gene>
<dbReference type="Pfam" id="PF00155">
    <property type="entry name" value="Aminotran_1_2"/>
    <property type="match status" value="1"/>
</dbReference>
<comment type="similarity">
    <text evidence="2">Belongs to the class-I pyridoxal-phosphate-dependent aminotransferase family.</text>
</comment>
<organism evidence="9 10">
    <name type="scientific">Snodgrassella communis</name>
    <dbReference type="NCBI Taxonomy" id="2946699"/>
    <lineage>
        <taxon>Bacteria</taxon>
        <taxon>Pseudomonadati</taxon>
        <taxon>Pseudomonadota</taxon>
        <taxon>Betaproteobacteria</taxon>
        <taxon>Neisseriales</taxon>
        <taxon>Neisseriaceae</taxon>
        <taxon>Snodgrassella</taxon>
    </lineage>
</organism>
<keyword evidence="5 9" id="KW-0032">Aminotransferase</keyword>
<dbReference type="GO" id="GO:0008483">
    <property type="term" value="F:transaminase activity"/>
    <property type="evidence" value="ECO:0007669"/>
    <property type="project" value="UniProtKB-KW"/>
</dbReference>
<proteinExistence type="inferred from homology"/>